<dbReference type="PANTHER" id="PTHR12894">
    <property type="entry name" value="CNH DOMAIN CONTAINING"/>
    <property type="match status" value="1"/>
</dbReference>
<proteinExistence type="predicted"/>
<keyword evidence="3" id="KW-0963">Cytoplasm</keyword>
<dbReference type="GO" id="GO:0015031">
    <property type="term" value="P:protein transport"/>
    <property type="evidence" value="ECO:0007669"/>
    <property type="project" value="UniProtKB-KW"/>
</dbReference>
<gene>
    <name evidence="7" type="ORF">EUX98_g3126</name>
</gene>
<evidence type="ECO:0000313" key="8">
    <source>
        <dbReference type="Proteomes" id="UP000308730"/>
    </source>
</evidence>
<dbReference type="GO" id="GO:0016020">
    <property type="term" value="C:membrane"/>
    <property type="evidence" value="ECO:0007669"/>
    <property type="project" value="TreeGrafter"/>
</dbReference>
<dbReference type="GO" id="GO:0034058">
    <property type="term" value="P:endosomal vesicle fusion"/>
    <property type="evidence" value="ECO:0007669"/>
    <property type="project" value="TreeGrafter"/>
</dbReference>
<dbReference type="OrthoDB" id="5325112at2759"/>
<accession>A0A4V3XIZ1</accession>
<organism evidence="7 8">
    <name type="scientific">Antrodiella citrinella</name>
    <dbReference type="NCBI Taxonomy" id="2447956"/>
    <lineage>
        <taxon>Eukaryota</taxon>
        <taxon>Fungi</taxon>
        <taxon>Dikarya</taxon>
        <taxon>Basidiomycota</taxon>
        <taxon>Agaricomycotina</taxon>
        <taxon>Agaricomycetes</taxon>
        <taxon>Polyporales</taxon>
        <taxon>Steccherinaceae</taxon>
        <taxon>Antrodiella</taxon>
    </lineage>
</organism>
<evidence type="ECO:0000256" key="4">
    <source>
        <dbReference type="ARBA" id="ARBA00022927"/>
    </source>
</evidence>
<reference evidence="7 8" key="1">
    <citation type="submission" date="2019-02" db="EMBL/GenBank/DDBJ databases">
        <title>Genome sequencing of the rare red list fungi Antrodiella citrinella (Flaviporus citrinellus).</title>
        <authorList>
            <person name="Buettner E."/>
            <person name="Kellner H."/>
        </authorList>
    </citation>
    <scope>NUCLEOTIDE SEQUENCE [LARGE SCALE GENOMIC DNA]</scope>
    <source>
        <strain evidence="7 8">DSM 108506</strain>
    </source>
</reference>
<keyword evidence="4" id="KW-0653">Protein transport</keyword>
<comment type="subcellular location">
    <subcellularLocation>
        <location evidence="1">Cytoplasm</location>
    </subcellularLocation>
</comment>
<dbReference type="GO" id="GO:0005737">
    <property type="term" value="C:cytoplasm"/>
    <property type="evidence" value="ECO:0007669"/>
    <property type="project" value="UniProtKB-SubCell"/>
</dbReference>
<sequence>MPFPAGGLVAKRSGHFLCIADKELYHMVDLTGASTFPMVPISQAGDGKLMKPSITVISETEFLILSWTGQATIGIFITVEGDPVRGTLEWPTYPESITLDYPFIIAVLPNQTVDIHNIETQSLIQSILAPSSSPTSSPPITSDRKRVIWTAGGFLVPSSQGSSNLKMVPVPLIRKKKAPLAVEDESANEASTKELELMEETGKYEDVRDSATEDTKAADVVEDTPQNIVQ</sequence>
<evidence type="ECO:0000256" key="1">
    <source>
        <dbReference type="ARBA" id="ARBA00004496"/>
    </source>
</evidence>
<dbReference type="Pfam" id="PF00780">
    <property type="entry name" value="CNH"/>
    <property type="match status" value="1"/>
</dbReference>
<dbReference type="EMBL" id="SGPM01000059">
    <property type="protein sequence ID" value="THH31063.1"/>
    <property type="molecule type" value="Genomic_DNA"/>
</dbReference>
<dbReference type="InterPro" id="IPR001180">
    <property type="entry name" value="CNH_dom"/>
</dbReference>
<dbReference type="PROSITE" id="PS50219">
    <property type="entry name" value="CNH"/>
    <property type="match status" value="1"/>
</dbReference>
<comment type="caution">
    <text evidence="7">The sequence shown here is derived from an EMBL/GenBank/DDBJ whole genome shotgun (WGS) entry which is preliminary data.</text>
</comment>
<protein>
    <recommendedName>
        <fullName evidence="6">CNH domain-containing protein</fullName>
    </recommendedName>
</protein>
<name>A0A4V3XIZ1_9APHY</name>
<evidence type="ECO:0000256" key="3">
    <source>
        <dbReference type="ARBA" id="ARBA00022490"/>
    </source>
</evidence>
<evidence type="ECO:0000256" key="2">
    <source>
        <dbReference type="ARBA" id="ARBA00022448"/>
    </source>
</evidence>
<dbReference type="GO" id="GO:0006914">
    <property type="term" value="P:autophagy"/>
    <property type="evidence" value="ECO:0007669"/>
    <property type="project" value="TreeGrafter"/>
</dbReference>
<feature type="compositionally biased region" description="Basic and acidic residues" evidence="5">
    <location>
        <begin position="191"/>
        <end position="219"/>
    </location>
</feature>
<dbReference type="Proteomes" id="UP000308730">
    <property type="component" value="Unassembled WGS sequence"/>
</dbReference>
<dbReference type="InterPro" id="IPR032914">
    <property type="entry name" value="Vam6/VPS39/TRAP1"/>
</dbReference>
<evidence type="ECO:0000256" key="5">
    <source>
        <dbReference type="SAM" id="MobiDB-lite"/>
    </source>
</evidence>
<dbReference type="PANTHER" id="PTHR12894:SF27">
    <property type="entry name" value="TRANSFORMING GROWTH FACTOR-BETA RECEPTOR-ASSOCIATED PROTEIN 1"/>
    <property type="match status" value="1"/>
</dbReference>
<keyword evidence="8" id="KW-1185">Reference proteome</keyword>
<feature type="region of interest" description="Disordered" evidence="5">
    <location>
        <begin position="179"/>
        <end position="230"/>
    </location>
</feature>
<feature type="domain" description="CNH" evidence="6">
    <location>
        <begin position="1"/>
        <end position="142"/>
    </location>
</feature>
<evidence type="ECO:0000313" key="7">
    <source>
        <dbReference type="EMBL" id="THH31063.1"/>
    </source>
</evidence>
<dbReference type="AlphaFoldDB" id="A0A4V3XIZ1"/>
<evidence type="ECO:0000259" key="6">
    <source>
        <dbReference type="PROSITE" id="PS50219"/>
    </source>
</evidence>
<keyword evidence="2" id="KW-0813">Transport</keyword>